<protein>
    <submittedName>
        <fullName evidence="3">NR LBD domain-containing protein</fullName>
    </submittedName>
</protein>
<evidence type="ECO:0000313" key="2">
    <source>
        <dbReference type="Proteomes" id="UP000095283"/>
    </source>
</evidence>
<feature type="region of interest" description="Disordered" evidence="1">
    <location>
        <begin position="50"/>
        <end position="84"/>
    </location>
</feature>
<dbReference type="AlphaFoldDB" id="A0A1I7W8Q2"/>
<evidence type="ECO:0000313" key="3">
    <source>
        <dbReference type="WBParaSite" id="Hba_01019"/>
    </source>
</evidence>
<proteinExistence type="predicted"/>
<dbReference type="Proteomes" id="UP000095283">
    <property type="component" value="Unplaced"/>
</dbReference>
<sequence>MVNILRQRNNKHFKSFPNLQLLMDLSLLEAMFSNCDAKIQYVTTSGQFFSASGAPPAKKHRSSSCTRNIPHNMAPVEPSTSDAK</sequence>
<organism evidence="2 3">
    <name type="scientific">Heterorhabditis bacteriophora</name>
    <name type="common">Entomopathogenic nematode worm</name>
    <dbReference type="NCBI Taxonomy" id="37862"/>
    <lineage>
        <taxon>Eukaryota</taxon>
        <taxon>Metazoa</taxon>
        <taxon>Ecdysozoa</taxon>
        <taxon>Nematoda</taxon>
        <taxon>Chromadorea</taxon>
        <taxon>Rhabditida</taxon>
        <taxon>Rhabditina</taxon>
        <taxon>Rhabditomorpha</taxon>
        <taxon>Strongyloidea</taxon>
        <taxon>Heterorhabditidae</taxon>
        <taxon>Heterorhabditis</taxon>
    </lineage>
</organism>
<accession>A0A1I7W8Q2</accession>
<dbReference type="WBParaSite" id="Hba_01019">
    <property type="protein sequence ID" value="Hba_01019"/>
    <property type="gene ID" value="Hba_01019"/>
</dbReference>
<evidence type="ECO:0000256" key="1">
    <source>
        <dbReference type="SAM" id="MobiDB-lite"/>
    </source>
</evidence>
<reference evidence="3" key="1">
    <citation type="submission" date="2016-11" db="UniProtKB">
        <authorList>
            <consortium name="WormBaseParasite"/>
        </authorList>
    </citation>
    <scope>IDENTIFICATION</scope>
</reference>
<name>A0A1I7W8Q2_HETBA</name>
<keyword evidence="2" id="KW-1185">Reference proteome</keyword>